<evidence type="ECO:0000313" key="3">
    <source>
        <dbReference type="Proteomes" id="UP000028640"/>
    </source>
</evidence>
<dbReference type="InterPro" id="IPR011051">
    <property type="entry name" value="RmlC_Cupin_sf"/>
</dbReference>
<name>A0A085GAN0_EWIA3</name>
<gene>
    <name evidence="2" type="ORF">GEAM_2097</name>
</gene>
<sequence>MKTFFIDEETPWEELGHGVKRKIMTWSDDLMMVAVHFDKGAIGVAHKHDIHDQIAYVAAGSFEVEIEGEKKILGVGDAYRAVKHEMHGVVALEQGSVLIDTFSPKRADFL</sequence>
<dbReference type="Pfam" id="PF07883">
    <property type="entry name" value="Cupin_2"/>
    <property type="match status" value="1"/>
</dbReference>
<dbReference type="InterPro" id="IPR014710">
    <property type="entry name" value="RmlC-like_jellyroll"/>
</dbReference>
<dbReference type="PANTHER" id="PTHR40112:SF1">
    <property type="entry name" value="H2HPP ISOMERASE"/>
    <property type="match status" value="1"/>
</dbReference>
<dbReference type="InterPro" id="IPR013096">
    <property type="entry name" value="Cupin_2"/>
</dbReference>
<organism evidence="2 3">
    <name type="scientific">Ewingella americana (strain ATCC 33852 / DSM 4580 / CCUG 14506 / JCM 5911 / LMG 7869 / NCTC 12157 / CDC 1468-78)</name>
    <dbReference type="NCBI Taxonomy" id="910964"/>
    <lineage>
        <taxon>Bacteria</taxon>
        <taxon>Pseudomonadati</taxon>
        <taxon>Pseudomonadota</taxon>
        <taxon>Gammaproteobacteria</taxon>
        <taxon>Enterobacterales</taxon>
        <taxon>Yersiniaceae</taxon>
        <taxon>Ewingella</taxon>
    </lineage>
</organism>
<keyword evidence="3" id="KW-1185">Reference proteome</keyword>
<accession>A0A085GAN0</accession>
<dbReference type="PIRSF" id="PIRSF029883">
    <property type="entry name" value="KdgF"/>
    <property type="match status" value="1"/>
</dbReference>
<proteinExistence type="predicted"/>
<dbReference type="PANTHER" id="PTHR40112">
    <property type="entry name" value="H2HPP ISOMERASE"/>
    <property type="match status" value="1"/>
</dbReference>
<evidence type="ECO:0000313" key="2">
    <source>
        <dbReference type="EMBL" id="KFC80775.1"/>
    </source>
</evidence>
<dbReference type="SUPFAM" id="SSF51182">
    <property type="entry name" value="RmlC-like cupins"/>
    <property type="match status" value="1"/>
</dbReference>
<dbReference type="EMBL" id="JMPJ01000053">
    <property type="protein sequence ID" value="KFC80775.1"/>
    <property type="molecule type" value="Genomic_DNA"/>
</dbReference>
<comment type="caution">
    <text evidence="2">The sequence shown here is derived from an EMBL/GenBank/DDBJ whole genome shotgun (WGS) entry which is preliminary data.</text>
</comment>
<protein>
    <submittedName>
        <fullName evidence="2">Pectin degradation protein</fullName>
    </submittedName>
</protein>
<reference evidence="2 3" key="1">
    <citation type="submission" date="2014-05" db="EMBL/GenBank/DDBJ databases">
        <title>ATOL: Assembling a taxonomically balanced genome-scale reconstruction of the evolutionary history of the Enterobacteriaceae.</title>
        <authorList>
            <person name="Plunkett G.III."/>
            <person name="Neeno-Eckwall E.C."/>
            <person name="Glasner J.D."/>
            <person name="Perna N.T."/>
        </authorList>
    </citation>
    <scope>NUCLEOTIDE SEQUENCE [LARGE SCALE GENOMIC DNA]</scope>
    <source>
        <strain evidence="2 3">ATCC 33852</strain>
    </source>
</reference>
<evidence type="ECO:0000259" key="1">
    <source>
        <dbReference type="Pfam" id="PF07883"/>
    </source>
</evidence>
<dbReference type="InterPro" id="IPR025499">
    <property type="entry name" value="KdgF"/>
</dbReference>
<dbReference type="Proteomes" id="UP000028640">
    <property type="component" value="Unassembled WGS sequence"/>
</dbReference>
<dbReference type="OrthoDB" id="9811153at2"/>
<dbReference type="STRING" id="910964.GEAM_2097"/>
<dbReference type="CDD" id="cd02238">
    <property type="entry name" value="cupin_KdgF"/>
    <property type="match status" value="1"/>
</dbReference>
<dbReference type="InterPro" id="IPR052535">
    <property type="entry name" value="Bacilysin_H2HPP_isomerase"/>
</dbReference>
<dbReference type="AlphaFoldDB" id="A0A085GAN0"/>
<dbReference type="RefSeq" id="WP_034791198.1">
    <property type="nucleotide sequence ID" value="NZ_JMPJ01000053.1"/>
</dbReference>
<feature type="domain" description="Cupin type-2" evidence="1">
    <location>
        <begin position="35"/>
        <end position="94"/>
    </location>
</feature>
<dbReference type="GeneID" id="78380435"/>
<dbReference type="eggNOG" id="COG1917">
    <property type="taxonomic scope" value="Bacteria"/>
</dbReference>
<dbReference type="Gene3D" id="2.60.120.10">
    <property type="entry name" value="Jelly Rolls"/>
    <property type="match status" value="1"/>
</dbReference>